<evidence type="ECO:0000256" key="8">
    <source>
        <dbReference type="ARBA" id="ARBA00023242"/>
    </source>
</evidence>
<keyword evidence="5" id="KW-0805">Transcription regulation</keyword>
<feature type="domain" description="C2H2-type" evidence="11">
    <location>
        <begin position="204"/>
        <end position="234"/>
    </location>
</feature>
<dbReference type="GO" id="GO:0003700">
    <property type="term" value="F:DNA-binding transcription factor activity"/>
    <property type="evidence" value="ECO:0007669"/>
    <property type="project" value="TreeGrafter"/>
</dbReference>
<evidence type="ECO:0000256" key="4">
    <source>
        <dbReference type="ARBA" id="ARBA00022833"/>
    </source>
</evidence>
<dbReference type="CTD" id="56731"/>
<evidence type="ECO:0000256" key="3">
    <source>
        <dbReference type="ARBA" id="ARBA00022771"/>
    </source>
</evidence>
<dbReference type="InterPro" id="IPR052253">
    <property type="entry name" value="CR1/CR2-DNA-binding_regulator"/>
</dbReference>
<evidence type="ECO:0000313" key="12">
    <source>
        <dbReference type="Proteomes" id="UP001652624"/>
    </source>
</evidence>
<accession>A0A1S3WD09</accession>
<keyword evidence="2" id="KW-0479">Metal-binding</keyword>
<dbReference type="Proteomes" id="UP001652624">
    <property type="component" value="Chromosome 14"/>
</dbReference>
<evidence type="ECO:0000256" key="2">
    <source>
        <dbReference type="ARBA" id="ARBA00022723"/>
    </source>
</evidence>
<feature type="compositionally biased region" description="Low complexity" evidence="10">
    <location>
        <begin position="35"/>
        <end position="50"/>
    </location>
</feature>
<keyword evidence="3 9" id="KW-0863">Zinc-finger</keyword>
<name>A0A1S3WD09_ERIEU</name>
<dbReference type="GO" id="GO:0006357">
    <property type="term" value="P:regulation of transcription by RNA polymerase II"/>
    <property type="evidence" value="ECO:0007669"/>
    <property type="project" value="TreeGrafter"/>
</dbReference>
<dbReference type="PROSITE" id="PS50157">
    <property type="entry name" value="ZINC_FINGER_C2H2_2"/>
    <property type="match status" value="1"/>
</dbReference>
<dbReference type="PANTHER" id="PTHR13006:SF8">
    <property type="entry name" value="SLC2A4 REGULATOR"/>
    <property type="match status" value="1"/>
</dbReference>
<keyword evidence="4" id="KW-0862">Zinc</keyword>
<dbReference type="GO" id="GO:0008270">
    <property type="term" value="F:zinc ion binding"/>
    <property type="evidence" value="ECO:0007669"/>
    <property type="project" value="UniProtKB-KW"/>
</dbReference>
<evidence type="ECO:0000256" key="5">
    <source>
        <dbReference type="ARBA" id="ARBA00023015"/>
    </source>
</evidence>
<gene>
    <name evidence="13" type="primary">SLC2A4RG</name>
</gene>
<dbReference type="AlphaFoldDB" id="A0A1S3WD09"/>
<dbReference type="STRING" id="9365.ENSEEUP00000006313"/>
<evidence type="ECO:0000313" key="13">
    <source>
        <dbReference type="RefSeq" id="XP_016044220.2"/>
    </source>
</evidence>
<dbReference type="SMART" id="SM01366">
    <property type="entry name" value="c-clamp"/>
    <property type="match status" value="1"/>
</dbReference>
<dbReference type="OrthoDB" id="5950721at2759"/>
<evidence type="ECO:0000256" key="6">
    <source>
        <dbReference type="ARBA" id="ARBA00023125"/>
    </source>
</evidence>
<proteinExistence type="predicted"/>
<protein>
    <submittedName>
        <fullName evidence="13">SLC2A4 regulator isoform X1</fullName>
    </submittedName>
</protein>
<keyword evidence="7" id="KW-0804">Transcription</keyword>
<keyword evidence="8" id="KW-0539">Nucleus</keyword>
<reference evidence="13" key="1">
    <citation type="submission" date="2025-08" db="UniProtKB">
        <authorList>
            <consortium name="RefSeq"/>
        </authorList>
    </citation>
    <scope>IDENTIFICATION</scope>
</reference>
<evidence type="ECO:0000256" key="1">
    <source>
        <dbReference type="ARBA" id="ARBA00004123"/>
    </source>
</evidence>
<evidence type="ECO:0000256" key="10">
    <source>
        <dbReference type="SAM" id="MobiDB-lite"/>
    </source>
</evidence>
<keyword evidence="12" id="KW-1185">Reference proteome</keyword>
<keyword evidence="6" id="KW-0238">DNA-binding</keyword>
<evidence type="ECO:0000256" key="7">
    <source>
        <dbReference type="ARBA" id="ARBA00023163"/>
    </source>
</evidence>
<dbReference type="InParanoid" id="A0A1S3WD09"/>
<dbReference type="PROSITE" id="PS00028">
    <property type="entry name" value="ZINC_FINGER_C2H2_1"/>
    <property type="match status" value="1"/>
</dbReference>
<evidence type="ECO:0000256" key="9">
    <source>
        <dbReference type="PROSITE-ProRule" id="PRU00042"/>
    </source>
</evidence>
<feature type="region of interest" description="Disordered" evidence="10">
    <location>
        <begin position="1"/>
        <end position="80"/>
    </location>
</feature>
<dbReference type="InterPro" id="IPR013087">
    <property type="entry name" value="Znf_C2H2_type"/>
</dbReference>
<organism evidence="12 13">
    <name type="scientific">Erinaceus europaeus</name>
    <name type="common">Western European hedgehog</name>
    <dbReference type="NCBI Taxonomy" id="9365"/>
    <lineage>
        <taxon>Eukaryota</taxon>
        <taxon>Metazoa</taxon>
        <taxon>Chordata</taxon>
        <taxon>Craniata</taxon>
        <taxon>Vertebrata</taxon>
        <taxon>Euteleostomi</taxon>
        <taxon>Mammalia</taxon>
        <taxon>Eutheria</taxon>
        <taxon>Laurasiatheria</taxon>
        <taxon>Eulipotyphla</taxon>
        <taxon>Erinaceidae</taxon>
        <taxon>Erinaceinae</taxon>
        <taxon>Erinaceus</taxon>
    </lineage>
</organism>
<sequence length="376" mass="39218">MDHPPSHNAGRDPAAAPAPSPGAPCLRAEGPGLRAVPVSVSVPVPASPQGPVGGGGFAGSELALPQESEPKAADLGAAGPWAGAAGPPRLSAHIPVPALRVPPGATRLEEVMAAAALTSLSTSTLLLGAPAAAFSPEPGLEPWKEPLVQPPGSCCSSGDWAWDLASDQSSSPATPSPPLPPEAVHFLFGEPALRKRKGPAQVLFQCLWKRCGKVLNSASGMHRHIRLAHLGRQAELEQSDGEEDFYYTELDMSMDALAEGLSSLTPTSPAATAPPAFPLLELPEPTALPSLPALSSGSTTEVFHRDHAYQGCPAPTSLQLLPAVRACAPALPSKCGTNTRKPRGDAKKCRKVYGVERRDLWCTACRWKKACQRFLD</sequence>
<dbReference type="RefSeq" id="XP_016044220.2">
    <property type="nucleotide sequence ID" value="XM_016188734.2"/>
</dbReference>
<dbReference type="eggNOG" id="ENOG502SCW3">
    <property type="taxonomic scope" value="Eukaryota"/>
</dbReference>
<comment type="subcellular location">
    <subcellularLocation>
        <location evidence="1">Nucleus</location>
    </subcellularLocation>
</comment>
<dbReference type="GO" id="GO:0005634">
    <property type="term" value="C:nucleus"/>
    <property type="evidence" value="ECO:0007669"/>
    <property type="project" value="UniProtKB-SubCell"/>
</dbReference>
<dbReference type="GeneID" id="103114755"/>
<dbReference type="PANTHER" id="PTHR13006">
    <property type="entry name" value="PAPILLOMAVIRUS REGULATORY FACTOR PRF-1"/>
    <property type="match status" value="1"/>
</dbReference>
<dbReference type="GO" id="GO:0000978">
    <property type="term" value="F:RNA polymerase II cis-regulatory region sequence-specific DNA binding"/>
    <property type="evidence" value="ECO:0007669"/>
    <property type="project" value="TreeGrafter"/>
</dbReference>
<dbReference type="FunCoup" id="A0A1S3WD09">
    <property type="interactions" value="1"/>
</dbReference>
<evidence type="ECO:0000259" key="11">
    <source>
        <dbReference type="PROSITE" id="PS50157"/>
    </source>
</evidence>